<dbReference type="SUPFAM" id="SSF52743">
    <property type="entry name" value="Subtilisin-like"/>
    <property type="match status" value="1"/>
</dbReference>
<dbReference type="eggNOG" id="COG4934">
    <property type="taxonomic scope" value="Bacteria"/>
</dbReference>
<keyword evidence="5" id="KW-0720">Serine protease</keyword>
<dbReference type="KEGG" id="ccz:CCALI_02252"/>
<organism evidence="9 10">
    <name type="scientific">Chthonomonas calidirosea (strain DSM 23976 / ICMP 18418 / T49)</name>
    <dbReference type="NCBI Taxonomy" id="1303518"/>
    <lineage>
        <taxon>Bacteria</taxon>
        <taxon>Bacillati</taxon>
        <taxon>Armatimonadota</taxon>
        <taxon>Chthonomonadia</taxon>
        <taxon>Chthonomonadales</taxon>
        <taxon>Chthonomonadaceae</taxon>
        <taxon>Chthonomonas</taxon>
    </lineage>
</organism>
<dbReference type="Pfam" id="PF09286">
    <property type="entry name" value="Pro-kuma_activ"/>
    <property type="match status" value="1"/>
</dbReference>
<sequence length="754" mass="80445">MRGLLTELLHRLALLSSAGALILSVQGAIGQKPLYRLEGHLPAVVARSIPGQPLPPTQPLQLMLVLQMPNQKKLDNYVKRIYTPTDPLYHHYLTPQQFGDMFGLSQADYNRVIQWAKSQGFQVTQTYKNRLLLGVTTSAMKAQNAFHVKLRQYTGPDGSKFYAPDQNPVAPPVPIVGIVGLDNAGKLKPLLQFPGGYGQPPFIGSPYPPTQGGPSVPINSPPIYTGPRPLNVGTGPAGGLAPSDIQTAYNITSSVLRGDKQILGLVELDGYVASDITQYVSQFGLNAPRLQNVLLDGFKGTPVSLGGQIEVTLDIDMMIALSDNASEILVYESPDSLFDLLLNFATIANDDIATSISCSWGLPEDQTPLSYLIAENYTFVQMATQGQSFFDAAGDNGAYDDGFTLSVDNPADQPFVTGVGGTTLTTNGPGGAYASETVWNNDVIDGGGGGGGGISIYWALPGYQYGLISPASLGSLSLRNVPDVALDADPNTGYDIYVNNNFGWFTVGGTSAAAPLWAAFTADINAGLTAIHQNPIGFINPVLYNIARNSTKYANDFHDITTGDNGFYPAVPGYDDATGLGSFNGANLYAELVQPPPPANLIGNPGFENGFDPSPWIVTPGVISDSLIEPPHAGYWDAWLCGYPLPHTDILEQFVSIPSAVSNITLSFYLHIDTANTATTAEDTLQVEILDPNGNLLDLVHTFSNLDANTGYVKETFSLPTTLAGQVIILRLVGTQITFAPTSFVVDDFNLTAN</sequence>
<dbReference type="InterPro" id="IPR050819">
    <property type="entry name" value="Tripeptidyl-peptidase_I"/>
</dbReference>
<dbReference type="InterPro" id="IPR036852">
    <property type="entry name" value="Peptidase_S8/S53_dom_sf"/>
</dbReference>
<evidence type="ECO:0000313" key="10">
    <source>
        <dbReference type="Proteomes" id="UP000014227"/>
    </source>
</evidence>
<keyword evidence="6" id="KW-0106">Calcium</keyword>
<dbReference type="GO" id="GO:0006508">
    <property type="term" value="P:proteolysis"/>
    <property type="evidence" value="ECO:0007669"/>
    <property type="project" value="UniProtKB-KW"/>
</dbReference>
<dbReference type="CDD" id="cd04056">
    <property type="entry name" value="Peptidases_S53"/>
    <property type="match status" value="1"/>
</dbReference>
<dbReference type="GO" id="GO:0046872">
    <property type="term" value="F:metal ion binding"/>
    <property type="evidence" value="ECO:0007669"/>
    <property type="project" value="UniProtKB-KW"/>
</dbReference>
<dbReference type="Gene3D" id="2.60.120.260">
    <property type="entry name" value="Galactose-binding domain-like"/>
    <property type="match status" value="1"/>
</dbReference>
<evidence type="ECO:0000256" key="7">
    <source>
        <dbReference type="ARBA" id="ARBA00023145"/>
    </source>
</evidence>
<dbReference type="Gene3D" id="3.40.50.200">
    <property type="entry name" value="Peptidase S8/S53 domain"/>
    <property type="match status" value="1"/>
</dbReference>
<dbReference type="CDD" id="cd11377">
    <property type="entry name" value="Pro-peptidase_S53"/>
    <property type="match status" value="1"/>
</dbReference>
<dbReference type="RefSeq" id="WP_016483579.1">
    <property type="nucleotide sequence ID" value="NC_021487.1"/>
</dbReference>
<keyword evidence="10" id="KW-1185">Reference proteome</keyword>
<dbReference type="Pfam" id="PF00082">
    <property type="entry name" value="Peptidase_S8"/>
    <property type="match status" value="1"/>
</dbReference>
<evidence type="ECO:0000256" key="3">
    <source>
        <dbReference type="ARBA" id="ARBA00022723"/>
    </source>
</evidence>
<evidence type="ECO:0000256" key="5">
    <source>
        <dbReference type="ARBA" id="ARBA00022825"/>
    </source>
</evidence>
<dbReference type="OrthoDB" id="151889at2"/>
<reference evidence="10" key="1">
    <citation type="submission" date="2013-03" db="EMBL/GenBank/DDBJ databases">
        <title>Genome sequence of Chthonomonas calidirosea, the first sequenced genome from the Armatimonadetes phylum (formally candidate division OP10).</title>
        <authorList>
            <person name="Lee K.C.Y."/>
            <person name="Morgan X.C."/>
            <person name="Dunfield P.F."/>
            <person name="Tamas I."/>
            <person name="Houghton K.M."/>
            <person name="Vyssotski M."/>
            <person name="Ryan J.L.J."/>
            <person name="Lagutin K."/>
            <person name="McDonald I.R."/>
            <person name="Stott M.B."/>
        </authorList>
    </citation>
    <scope>NUCLEOTIDE SEQUENCE [LARGE SCALE GENOMIC DNA]</scope>
    <source>
        <strain evidence="10">DSM 23976 / ICMP 18418 / T49</strain>
    </source>
</reference>
<dbReference type="HOGENOM" id="CLU_012501_0_0_0"/>
<dbReference type="SUPFAM" id="SSF54897">
    <property type="entry name" value="Protease propeptides/inhibitors"/>
    <property type="match status" value="1"/>
</dbReference>
<keyword evidence="7" id="KW-0865">Zymogen</keyword>
<dbReference type="PANTHER" id="PTHR14218">
    <property type="entry name" value="PROTEASE S8 TRIPEPTIDYL PEPTIDASE I CLN2"/>
    <property type="match status" value="1"/>
</dbReference>
<dbReference type="InterPro" id="IPR030400">
    <property type="entry name" value="Sedolisin_dom"/>
</dbReference>
<feature type="domain" description="Peptidase S53" evidence="8">
    <location>
        <begin position="239"/>
        <end position="595"/>
    </location>
</feature>
<dbReference type="AlphaFoldDB" id="S0EZ85"/>
<dbReference type="EMBL" id="HF951689">
    <property type="protein sequence ID" value="CCW36059.1"/>
    <property type="molecule type" value="Genomic_DNA"/>
</dbReference>
<keyword evidence="4" id="KW-0378">Hydrolase</keyword>
<dbReference type="Proteomes" id="UP000014227">
    <property type="component" value="Chromosome I"/>
</dbReference>
<keyword evidence="2 9" id="KW-0645">Protease</keyword>
<evidence type="ECO:0000256" key="2">
    <source>
        <dbReference type="ARBA" id="ARBA00022670"/>
    </source>
</evidence>
<dbReference type="InterPro" id="IPR015366">
    <property type="entry name" value="S53_propep"/>
</dbReference>
<dbReference type="InParanoid" id="S0EZ85"/>
<gene>
    <name evidence="9" type="ORF">CCALI_02252</name>
</gene>
<evidence type="ECO:0000313" key="9">
    <source>
        <dbReference type="EMBL" id="CCW36059.1"/>
    </source>
</evidence>
<keyword evidence="3" id="KW-0479">Metal-binding</keyword>
<accession>S0EZ85</accession>
<dbReference type="PROSITE" id="PS51695">
    <property type="entry name" value="SEDOLISIN"/>
    <property type="match status" value="1"/>
</dbReference>
<comment type="cofactor">
    <cofactor evidence="1">
        <name>Ca(2+)</name>
        <dbReference type="ChEBI" id="CHEBI:29108"/>
    </cofactor>
</comment>
<dbReference type="PATRIC" id="fig|1303518.3.peg.2340"/>
<evidence type="ECO:0000256" key="4">
    <source>
        <dbReference type="ARBA" id="ARBA00022801"/>
    </source>
</evidence>
<dbReference type="GO" id="GO:0008240">
    <property type="term" value="F:tripeptidyl-peptidase activity"/>
    <property type="evidence" value="ECO:0007669"/>
    <property type="project" value="TreeGrafter"/>
</dbReference>
<dbReference type="PANTHER" id="PTHR14218:SF15">
    <property type="entry name" value="TRIPEPTIDYL-PEPTIDASE 1"/>
    <property type="match status" value="1"/>
</dbReference>
<proteinExistence type="predicted"/>
<protein>
    <submittedName>
        <fullName evidence="9">Predicted protease</fullName>
    </submittedName>
</protein>
<evidence type="ECO:0000256" key="6">
    <source>
        <dbReference type="ARBA" id="ARBA00022837"/>
    </source>
</evidence>
<dbReference type="STRING" id="454171.CP488_01842"/>
<name>S0EZ85_CHTCT</name>
<evidence type="ECO:0000256" key="1">
    <source>
        <dbReference type="ARBA" id="ARBA00001913"/>
    </source>
</evidence>
<evidence type="ECO:0000259" key="8">
    <source>
        <dbReference type="PROSITE" id="PS51695"/>
    </source>
</evidence>
<dbReference type="InterPro" id="IPR000209">
    <property type="entry name" value="Peptidase_S8/S53_dom"/>
</dbReference>
<dbReference type="GO" id="GO:0004252">
    <property type="term" value="F:serine-type endopeptidase activity"/>
    <property type="evidence" value="ECO:0007669"/>
    <property type="project" value="InterPro"/>
</dbReference>
<dbReference type="SMART" id="SM00944">
    <property type="entry name" value="Pro-kuma_activ"/>
    <property type="match status" value="1"/>
</dbReference>